<comment type="caution">
    <text evidence="4">The sequence shown here is derived from an EMBL/GenBank/DDBJ whole genome shotgun (WGS) entry which is preliminary data.</text>
</comment>
<gene>
    <name evidence="4" type="ORF">CO160_01925</name>
</gene>
<evidence type="ECO:0008006" key="6">
    <source>
        <dbReference type="Google" id="ProtNLM"/>
    </source>
</evidence>
<reference evidence="5" key="1">
    <citation type="submission" date="2017-09" db="EMBL/GenBank/DDBJ databases">
        <title>Depth-based differentiation of microbial function through sediment-hosted aquifers and enrichment of novel symbionts in the deep terrestrial subsurface.</title>
        <authorList>
            <person name="Probst A.J."/>
            <person name="Ladd B."/>
            <person name="Jarett J.K."/>
            <person name="Geller-Mcgrath D.E."/>
            <person name="Sieber C.M.K."/>
            <person name="Emerson J.B."/>
            <person name="Anantharaman K."/>
            <person name="Thomas B.C."/>
            <person name="Malmstrom R."/>
            <person name="Stieglmeier M."/>
            <person name="Klingl A."/>
            <person name="Woyke T."/>
            <person name="Ryan C.M."/>
            <person name="Banfield J.F."/>
        </authorList>
    </citation>
    <scope>NUCLEOTIDE SEQUENCE [LARGE SCALE GENOMIC DNA]</scope>
</reference>
<evidence type="ECO:0000256" key="1">
    <source>
        <dbReference type="ARBA" id="ARBA00022723"/>
    </source>
</evidence>
<dbReference type="InterPro" id="IPR017900">
    <property type="entry name" value="4Fe4S_Fe_S_CS"/>
</dbReference>
<sequence>MLNLIKKIILFVFITIIVFFVFNEVKLNNQPSAASVQNQKPFLSENGRPVPAALLPLSQEQESQKTSYSLLTTIQSVKNQIENLGLQTDPITLYSKINAAIEDKDYWKEKEEEVAEARQTISSVPLGIQCGGRILTEPGIGPLTRRPCCTGCCVGCSPICCGDCGCCVASCERICECISGPGAAYLWDSITDICGCGIEP</sequence>
<dbReference type="EMBL" id="PFWG01000048">
    <property type="protein sequence ID" value="PJA63787.1"/>
    <property type="molecule type" value="Genomic_DNA"/>
</dbReference>
<dbReference type="GO" id="GO:0051536">
    <property type="term" value="F:iron-sulfur cluster binding"/>
    <property type="evidence" value="ECO:0007669"/>
    <property type="project" value="UniProtKB-KW"/>
</dbReference>
<name>A0A2M7YLC4_9BACT</name>
<accession>A0A2M7YLC4</accession>
<organism evidence="4 5">
    <name type="scientific">Candidatus Portnoybacteria bacterium CG_4_9_14_3_um_filter_43_11</name>
    <dbReference type="NCBI Taxonomy" id="1974805"/>
    <lineage>
        <taxon>Bacteria</taxon>
        <taxon>Candidatus Portnoyibacteriota</taxon>
    </lineage>
</organism>
<evidence type="ECO:0000256" key="2">
    <source>
        <dbReference type="ARBA" id="ARBA00023004"/>
    </source>
</evidence>
<evidence type="ECO:0000313" key="4">
    <source>
        <dbReference type="EMBL" id="PJA63787.1"/>
    </source>
</evidence>
<evidence type="ECO:0000313" key="5">
    <source>
        <dbReference type="Proteomes" id="UP000230941"/>
    </source>
</evidence>
<proteinExistence type="predicted"/>
<dbReference type="GO" id="GO:0046872">
    <property type="term" value="F:metal ion binding"/>
    <property type="evidence" value="ECO:0007669"/>
    <property type="project" value="UniProtKB-KW"/>
</dbReference>
<dbReference type="Proteomes" id="UP000230941">
    <property type="component" value="Unassembled WGS sequence"/>
</dbReference>
<keyword evidence="1" id="KW-0479">Metal-binding</keyword>
<keyword evidence="3" id="KW-0411">Iron-sulfur</keyword>
<dbReference type="AlphaFoldDB" id="A0A2M7YLC4"/>
<keyword evidence="2" id="KW-0408">Iron</keyword>
<evidence type="ECO:0000256" key="3">
    <source>
        <dbReference type="ARBA" id="ARBA00023014"/>
    </source>
</evidence>
<protein>
    <recommendedName>
        <fullName evidence="6">4Fe-4S ferredoxin-type domain-containing protein</fullName>
    </recommendedName>
</protein>
<dbReference type="PROSITE" id="PS00198">
    <property type="entry name" value="4FE4S_FER_1"/>
    <property type="match status" value="1"/>
</dbReference>